<keyword evidence="1" id="KW-0472">Membrane</keyword>
<feature type="transmembrane region" description="Helical" evidence="1">
    <location>
        <begin position="94"/>
        <end position="118"/>
    </location>
</feature>
<sequence>MSISLEKIDLLMERANVSYKEAKETLERTEGDLLEALIILENNQKTRGPEKSKSCKNKEQADEFKKKANSFFKDLQETRFTIKNSEKKALDVSLLTASVITLVTMPVSIFVLAIPYLFGHKIEIEKSKSKSDSTPEE</sequence>
<organism evidence="3">
    <name type="scientific">uncultured bacterium</name>
    <name type="common">gcode 4</name>
    <dbReference type="NCBI Taxonomy" id="1234023"/>
    <lineage>
        <taxon>Bacteria</taxon>
        <taxon>environmental samples</taxon>
    </lineage>
</organism>
<keyword evidence="1" id="KW-0812">Transmembrane</keyword>
<name>K2F865_9BACT</name>
<comment type="caution">
    <text evidence="3">The sequence shown here is derived from an EMBL/GenBank/DDBJ whole genome shotgun (WGS) entry which is preliminary data.</text>
</comment>
<accession>K2F865</accession>
<proteinExistence type="predicted"/>
<evidence type="ECO:0000256" key="1">
    <source>
        <dbReference type="SAM" id="Phobius"/>
    </source>
</evidence>
<dbReference type="CDD" id="cd14360">
    <property type="entry name" value="UBA_NAC_like_bac"/>
    <property type="match status" value="1"/>
</dbReference>
<protein>
    <submittedName>
        <fullName evidence="3">Ubiquitin-associated-domain-containing protein</fullName>
    </submittedName>
</protein>
<gene>
    <name evidence="3" type="ORF">ACD_3C00218G0002</name>
</gene>
<keyword evidence="1" id="KW-1133">Transmembrane helix</keyword>
<dbReference type="Gene3D" id="1.10.8.10">
    <property type="entry name" value="DNA helicase RuvA subunit, C-terminal domain"/>
    <property type="match status" value="1"/>
</dbReference>
<dbReference type="Pfam" id="PF14242">
    <property type="entry name" value="DUF4342"/>
    <property type="match status" value="1"/>
</dbReference>
<feature type="domain" description="DUF4342" evidence="2">
    <location>
        <begin position="52"/>
        <end position="126"/>
    </location>
</feature>
<evidence type="ECO:0000313" key="3">
    <source>
        <dbReference type="EMBL" id="EKE27371.1"/>
    </source>
</evidence>
<reference evidence="3" key="1">
    <citation type="journal article" date="2012" name="Science">
        <title>Fermentation, hydrogen, and sulfur metabolism in multiple uncultivated bacterial phyla.</title>
        <authorList>
            <person name="Wrighton K.C."/>
            <person name="Thomas B.C."/>
            <person name="Sharon I."/>
            <person name="Miller C.S."/>
            <person name="Castelle C.J."/>
            <person name="VerBerkmoes N.C."/>
            <person name="Wilkins M.J."/>
            <person name="Hettich R.L."/>
            <person name="Lipton M.S."/>
            <person name="Williams K.H."/>
            <person name="Long P.E."/>
            <person name="Banfield J.F."/>
        </authorList>
    </citation>
    <scope>NUCLEOTIDE SEQUENCE [LARGE SCALE GENOMIC DNA]</scope>
</reference>
<dbReference type="AlphaFoldDB" id="K2F865"/>
<dbReference type="InterPro" id="IPR009060">
    <property type="entry name" value="UBA-like_sf"/>
</dbReference>
<dbReference type="SUPFAM" id="SSF46934">
    <property type="entry name" value="UBA-like"/>
    <property type="match status" value="1"/>
</dbReference>
<dbReference type="EMBL" id="AMFJ01000492">
    <property type="protein sequence ID" value="EKE27371.1"/>
    <property type="molecule type" value="Genomic_DNA"/>
</dbReference>
<evidence type="ECO:0000259" key="2">
    <source>
        <dbReference type="Pfam" id="PF14242"/>
    </source>
</evidence>
<dbReference type="InterPro" id="IPR025642">
    <property type="entry name" value="DUF4342"/>
</dbReference>